<dbReference type="Gene3D" id="3.20.20.80">
    <property type="entry name" value="Glycosidases"/>
    <property type="match status" value="2"/>
</dbReference>
<dbReference type="Pfam" id="PF21365">
    <property type="entry name" value="Glyco_hydro_31_3rd"/>
    <property type="match status" value="1"/>
</dbReference>
<organism evidence="7 8">
    <name type="scientific">Frankliniella fusca</name>
    <dbReference type="NCBI Taxonomy" id="407009"/>
    <lineage>
        <taxon>Eukaryota</taxon>
        <taxon>Metazoa</taxon>
        <taxon>Ecdysozoa</taxon>
        <taxon>Arthropoda</taxon>
        <taxon>Hexapoda</taxon>
        <taxon>Insecta</taxon>
        <taxon>Pterygota</taxon>
        <taxon>Neoptera</taxon>
        <taxon>Paraneoptera</taxon>
        <taxon>Thysanoptera</taxon>
        <taxon>Terebrantia</taxon>
        <taxon>Thripoidea</taxon>
        <taxon>Thripidae</taxon>
        <taxon>Frankliniella</taxon>
    </lineage>
</organism>
<evidence type="ECO:0000256" key="2">
    <source>
        <dbReference type="RuleBase" id="RU361185"/>
    </source>
</evidence>
<sequence>DAAGTLAGTGNGAPPGVGGGGGGGGGGSRRKSAMNKASDDELGLESDRHPDLSSPANSITSINSISSLLKEKLALMPGPGAAAPLLCPQMSLPAMLKRHRKPKEYKLRGFVAMLFLCIVFLVGFAHVYYNQQVLQRAYFDRIRLNHLERVVRVFNAEGAELLRGELGRFLRATDKVYSCLHADERSGAYCMEWMGRARLYLRYAEEGNFRCYHINWKALAHDVFPTDCFDLTSGSHWYGGGHAAGMRWPLEAGRVSWAPFLTGDAVRRDHQWGNVLKRFFISSKGVAITVNPRTPLHVSANQNNDGELCLQVRAKSFSAVLWRDDQRQSFSFHRFTIFTNAGNFFNTALNFQARYDDFAFVRPTPSSAAWLNYTLCTVSTGNMKELHQHLSEKSLWDGLTEADVEIVNTLLTQPVWQIAPAEADLLTEQAILNYTEDVLSLGFLQHGHILVNEFWQANVGDMAMDESRFPTMEETIKIVHRRGFRIAFTLQPFIGTESVNFREAVRRKLLVGTRVGGGAGGGAGGVPGREYIPALSRYRSLLSAGTLDVTNKRSVPWFKDMLEELLRRYKMDCFFLDLGVAYDLPYHYKFQGPLTNPDHFMTAFTELVQSSTTVLGVSSAIARPRVPTFVTLPAVPSTWKGLQSVIPTILTYGIIGYPFIMPGAVGGDYDEEVLALAETRINFFFPVESIVLHPIKIFSYRAQNLSSRNSKCLGGKPLSDTVSTTAPPPSALSGRNATTTAAPPAPPAAAVAADADFDVPEEAVEAEADGTSGESLGTGQGLGAGLGAGLGQGPGVGAGAALGLGVGPSSGEEELQEVVRLADTELYVRWMQLATFLPVVRYTTLPNKYGSELILESARTLTSLRQKTVNPLLKKYAREALDSGLPLVRPLWMLDPLDTACRLLSDEFSIGEELIVAPILQPGSTERDVYLPTGVWKDGIDGSLRKGSRWIHMYKVPLDKIAYFVKMPDNTRF</sequence>
<proteinExistence type="inferred from homology"/>
<dbReference type="GO" id="GO:0005975">
    <property type="term" value="P:carbohydrate metabolic process"/>
    <property type="evidence" value="ECO:0007669"/>
    <property type="project" value="InterPro"/>
</dbReference>
<feature type="compositionally biased region" description="Gly residues" evidence="3">
    <location>
        <begin position="7"/>
        <end position="27"/>
    </location>
</feature>
<dbReference type="Pfam" id="PF01055">
    <property type="entry name" value="Glyco_hydro_31_2nd"/>
    <property type="match status" value="1"/>
</dbReference>
<keyword evidence="4" id="KW-0812">Transmembrane</keyword>
<gene>
    <name evidence="7" type="ORF">KUF71_018385</name>
</gene>
<feature type="region of interest" description="Disordered" evidence="3">
    <location>
        <begin position="1"/>
        <end position="56"/>
    </location>
</feature>
<evidence type="ECO:0000256" key="4">
    <source>
        <dbReference type="SAM" id="Phobius"/>
    </source>
</evidence>
<feature type="domain" description="Glycoside hydrolase family 31 TIM barrel" evidence="5">
    <location>
        <begin position="454"/>
        <end position="660"/>
    </location>
</feature>
<keyword evidence="4" id="KW-1133">Transmembrane helix</keyword>
<dbReference type="InterPro" id="IPR017853">
    <property type="entry name" value="GH"/>
</dbReference>
<dbReference type="InterPro" id="IPR050985">
    <property type="entry name" value="Alpha-glycosidase_related"/>
</dbReference>
<feature type="non-terminal residue" evidence="7">
    <location>
        <position position="1"/>
    </location>
</feature>
<keyword evidence="2" id="KW-0378">Hydrolase</keyword>
<evidence type="ECO:0000256" key="3">
    <source>
        <dbReference type="SAM" id="MobiDB-lite"/>
    </source>
</evidence>
<dbReference type="AlphaFoldDB" id="A0AAE1GR66"/>
<feature type="transmembrane region" description="Helical" evidence="4">
    <location>
        <begin position="107"/>
        <end position="129"/>
    </location>
</feature>
<dbReference type="GO" id="GO:0004553">
    <property type="term" value="F:hydrolase activity, hydrolyzing O-glycosyl compounds"/>
    <property type="evidence" value="ECO:0007669"/>
    <property type="project" value="InterPro"/>
</dbReference>
<dbReference type="Gene3D" id="2.60.40.1180">
    <property type="entry name" value="Golgi alpha-mannosidase II"/>
    <property type="match status" value="1"/>
</dbReference>
<dbReference type="InterPro" id="IPR000322">
    <property type="entry name" value="Glyco_hydro_31_TIM"/>
</dbReference>
<reference evidence="7" key="2">
    <citation type="journal article" date="2023" name="BMC Genomics">
        <title>Pest status, molecular evolution, and epigenetic factors derived from the genome assembly of Frankliniella fusca, a thysanopteran phytovirus vector.</title>
        <authorList>
            <person name="Catto M.A."/>
            <person name="Labadie P.E."/>
            <person name="Jacobson A.L."/>
            <person name="Kennedy G.G."/>
            <person name="Srinivasan R."/>
            <person name="Hunt B.G."/>
        </authorList>
    </citation>
    <scope>NUCLEOTIDE SEQUENCE</scope>
    <source>
        <strain evidence="7">PL_HMW_Pooled</strain>
    </source>
</reference>
<feature type="domain" description="Glycosyl hydrolase family 31 C-terminal" evidence="6">
    <location>
        <begin position="884"/>
        <end position="966"/>
    </location>
</feature>
<comment type="similarity">
    <text evidence="1 2">Belongs to the glycosyl hydrolase 31 family.</text>
</comment>
<accession>A0AAE1GR66</accession>
<evidence type="ECO:0000259" key="5">
    <source>
        <dbReference type="Pfam" id="PF01055"/>
    </source>
</evidence>
<keyword evidence="4" id="KW-0472">Membrane</keyword>
<dbReference type="InterPro" id="IPR013780">
    <property type="entry name" value="Glyco_hydro_b"/>
</dbReference>
<dbReference type="EMBL" id="JAHWGI010000017">
    <property type="protein sequence ID" value="KAK3907749.1"/>
    <property type="molecule type" value="Genomic_DNA"/>
</dbReference>
<dbReference type="PANTHER" id="PTHR43053:SF6">
    <property type="entry name" value="SITS-BINDING PROTEIN"/>
    <property type="match status" value="1"/>
</dbReference>
<feature type="compositionally biased region" description="Low complexity" evidence="3">
    <location>
        <begin position="737"/>
        <end position="752"/>
    </location>
</feature>
<keyword evidence="2 7" id="KW-0326">Glycosidase</keyword>
<evidence type="ECO:0000256" key="1">
    <source>
        <dbReference type="ARBA" id="ARBA00007806"/>
    </source>
</evidence>
<reference evidence="7" key="1">
    <citation type="submission" date="2021-07" db="EMBL/GenBank/DDBJ databases">
        <authorList>
            <person name="Catto M.A."/>
            <person name="Jacobson A."/>
            <person name="Kennedy G."/>
            <person name="Labadie P."/>
            <person name="Hunt B.G."/>
            <person name="Srinivasan R."/>
        </authorList>
    </citation>
    <scope>NUCLEOTIDE SEQUENCE</scope>
    <source>
        <strain evidence="7">PL_HMW_Pooled</strain>
        <tissue evidence="7">Head</tissue>
    </source>
</reference>
<dbReference type="CDD" id="cd06592">
    <property type="entry name" value="GH31_NET37"/>
    <property type="match status" value="1"/>
</dbReference>
<comment type="caution">
    <text evidence="7">The sequence shown here is derived from an EMBL/GenBank/DDBJ whole genome shotgun (WGS) entry which is preliminary data.</text>
</comment>
<dbReference type="SUPFAM" id="SSF51445">
    <property type="entry name" value="(Trans)glycosidases"/>
    <property type="match status" value="2"/>
</dbReference>
<feature type="region of interest" description="Disordered" evidence="3">
    <location>
        <begin position="714"/>
        <end position="752"/>
    </location>
</feature>
<dbReference type="InterPro" id="IPR048395">
    <property type="entry name" value="Glyco_hydro_31_C"/>
</dbReference>
<name>A0AAE1GR66_9NEOP</name>
<keyword evidence="8" id="KW-1185">Reference proteome</keyword>
<evidence type="ECO:0000259" key="6">
    <source>
        <dbReference type="Pfam" id="PF21365"/>
    </source>
</evidence>
<evidence type="ECO:0000313" key="7">
    <source>
        <dbReference type="EMBL" id="KAK3907749.1"/>
    </source>
</evidence>
<evidence type="ECO:0000313" key="8">
    <source>
        <dbReference type="Proteomes" id="UP001219518"/>
    </source>
</evidence>
<dbReference type="Proteomes" id="UP001219518">
    <property type="component" value="Unassembled WGS sequence"/>
</dbReference>
<dbReference type="PANTHER" id="PTHR43053">
    <property type="entry name" value="GLYCOSIDASE FAMILY 31"/>
    <property type="match status" value="1"/>
</dbReference>
<protein>
    <submittedName>
        <fullName evidence="7">Myogenesis-regulating glycosidase</fullName>
    </submittedName>
</protein>
<dbReference type="SUPFAM" id="SSF51011">
    <property type="entry name" value="Glycosyl hydrolase domain"/>
    <property type="match status" value="1"/>
</dbReference>